<dbReference type="InterPro" id="IPR012337">
    <property type="entry name" value="RNaseH-like_sf"/>
</dbReference>
<dbReference type="PROSITE" id="PS50158">
    <property type="entry name" value="ZF_CCHC"/>
    <property type="match status" value="1"/>
</dbReference>
<feature type="domain" description="RNase H type-1" evidence="4">
    <location>
        <begin position="1434"/>
        <end position="1564"/>
    </location>
</feature>
<dbReference type="InterPro" id="IPR044730">
    <property type="entry name" value="RNase_H-like_dom_plant"/>
</dbReference>
<dbReference type="SUPFAM" id="SSF56219">
    <property type="entry name" value="DNase I-like"/>
    <property type="match status" value="1"/>
</dbReference>
<evidence type="ECO:0000256" key="2">
    <source>
        <dbReference type="SAM" id="MobiDB-lite"/>
    </source>
</evidence>
<dbReference type="CDD" id="cd06222">
    <property type="entry name" value="RNase_H_like"/>
    <property type="match status" value="1"/>
</dbReference>
<name>A0A2N9H5A8_FAGSY</name>
<dbReference type="InterPro" id="IPR036397">
    <property type="entry name" value="RNaseH_sf"/>
</dbReference>
<feature type="region of interest" description="Disordered" evidence="2">
    <location>
        <begin position="150"/>
        <end position="177"/>
    </location>
</feature>
<reference evidence="5" key="1">
    <citation type="submission" date="2018-02" db="EMBL/GenBank/DDBJ databases">
        <authorList>
            <person name="Cohen D.B."/>
            <person name="Kent A.D."/>
        </authorList>
    </citation>
    <scope>NUCLEOTIDE SEQUENCE</scope>
</reference>
<dbReference type="InterPro" id="IPR005135">
    <property type="entry name" value="Endo/exonuclease/phosphatase"/>
</dbReference>
<dbReference type="PANTHER" id="PTHR33116:SF70">
    <property type="entry name" value="NON-LTR RETROELEMENT REVERSE TRANSCRIPTASE-LIKE PROTEIN"/>
    <property type="match status" value="1"/>
</dbReference>
<feature type="domain" description="CCHC-type" evidence="3">
    <location>
        <begin position="95"/>
        <end position="109"/>
    </location>
</feature>
<dbReference type="Pfam" id="PF13966">
    <property type="entry name" value="zf-RVT"/>
    <property type="match status" value="1"/>
</dbReference>
<evidence type="ECO:0000259" key="4">
    <source>
        <dbReference type="PROSITE" id="PS50879"/>
    </source>
</evidence>
<dbReference type="Gene3D" id="3.60.10.10">
    <property type="entry name" value="Endonuclease/exonuclease/phosphatase"/>
    <property type="match status" value="1"/>
</dbReference>
<feature type="compositionally biased region" description="Polar residues" evidence="2">
    <location>
        <begin position="161"/>
        <end position="175"/>
    </location>
</feature>
<evidence type="ECO:0000313" key="5">
    <source>
        <dbReference type="EMBL" id="SPD07085.1"/>
    </source>
</evidence>
<gene>
    <name evidence="5" type="ORF">FSB_LOCUS34967</name>
</gene>
<dbReference type="GO" id="GO:0004523">
    <property type="term" value="F:RNA-DNA hybrid ribonuclease activity"/>
    <property type="evidence" value="ECO:0007669"/>
    <property type="project" value="InterPro"/>
</dbReference>
<dbReference type="SUPFAM" id="SSF53098">
    <property type="entry name" value="Ribonuclease H-like"/>
    <property type="match status" value="1"/>
</dbReference>
<dbReference type="PROSITE" id="PS50879">
    <property type="entry name" value="RNASE_H_1"/>
    <property type="match status" value="1"/>
</dbReference>
<keyword evidence="1" id="KW-0479">Metal-binding</keyword>
<sequence>MDSKFSVPSTASVSSIAVWVRLPELPVEYYHKEALLLIGSGLRPVLRVDVNTATRTRGRFARICIQLDLEKPLARTIRVGKAKIAVIYEGIGLLCFQCGKIGHRKEWCPCRVPEEAGNTPTAAWSTPCTEDADKTTGFGPWMLVSRRKKQVLPAGTREPGTASTDSNAGAGSQDKTPPVKLYSHPKLPLSLSCLKLHVTPRYLFGHKFHITILQNKPLFTMTSTKWGVFPIYKKPTSWKIHVKGRNIQIDEDVIELIRKDPLHVWGWYDAEMARAWSEIAPAVQTTGVPVLPLLTDMVWFQEKSPFWNFLTDVLRIDGINCPLWIRCQPSRERRLVQFLEEVFCATLPEFEERKVLLSSPILLTWKGHRNSLKLIQPAKCIPQFKIKISCSKNEGRRGYYLICLPWKRLGTTYVRCGQREHGIRWRRRARCSRLKILYLCRPVRFGLNILTWNCRGFLNLCFRKALQDILRINSPDILILTETRLGGSRATDLARSFPFDGFLTTNTIGFAGGVWIMWKTDAVEVEHLCSTEQEIHVSVQVRGSNSLWLLSAIYASPRRSERRILWENLKVIADLHNLPWVMLGDFNNILSCDEKWGGNRPSNSRMSEFKNCLNACNMIDLGFSGPKFTWSNCHDVSSLIMERLDRALANPDWRILFPEAIVTHLTKTHSDHCPFLLTLCPIIPHVLPRPFRFENIWLSHSDFLSIVDQAWAVPAPNLSVTFNTFASLVSVWNKREFGNIFKKKNRILARLNGIQCALVSNPSESLSRLEKTLREDYFKVLRLEEDFWALKSRVGWVVEGDRNTKFFHTSTLVRRRFKKIVRLRNSVGEWITNSDLIRLHIQQGFVERFSSTHGHALNDLCLPAWAPRVSDIEALSLLAPVNAKDVRISLWSFKPFKAPGPDGLHPGFFQKCWNTVGESVVKEVSHIFSTGKMPEYLNKTLISLIPKCPGPETLNQFRPISLCNTVYKIVTKIIVSRLWPILGNLVSPFQAAFCAWPLLTACNTITRVLADFCHLSGQKVNLSKSKVFFSPNVNPDLRQHLCGILGVSSTPNIGKYLGFPLRPNGRSSRDFDFIVDKVQAKLSSWKAKLLSPAGRIVLIQSVISSIPAYYMQNVALPVRICSKLDKLNRDFLWGSSSKRKKMHMVGWEKVCKPKDKGGLGLYSTKSRNIALLAKLNWRVMEDADALWAKTLQSKYCPSGIMDDRPLRCLVHGPLSPLEDSLRVCDVIEGVSPLLIGVFGTRVGVLLTLRRLIPLLVTLSPKLVTHKSSDWIWKVRTNPRIQFFIWQCYHLSVPVRDTLASRGINIPTYCPRCSGSTETLIHLLRDCPDSIAFWNGFRFPSVGNQFYSASLVDWISANCHVSSTHDHNMPWQTIFSFGIWNLWLRRNNFVFNPDVPFVDPIANTISFASEFYYLIGSYSKVKLKSPIPIKWTLPPLGWFKLNTDGSSLGNPGLAGGGGVIRNHLGEWVGGFSRSIGFTTSVQAELRALKDGLLLAIDLEILNLEIEMDSLVAVDLINSSNTSNAFLSTIVTDCRYLLERFDHWSLKHVFREANGCVGLLAKSGCAQQLDLVYFPNDPAHVLEALAFDVSNVTRIRLISS</sequence>
<organism evidence="5">
    <name type="scientific">Fagus sylvatica</name>
    <name type="common">Beechnut</name>
    <dbReference type="NCBI Taxonomy" id="28930"/>
    <lineage>
        <taxon>Eukaryota</taxon>
        <taxon>Viridiplantae</taxon>
        <taxon>Streptophyta</taxon>
        <taxon>Embryophyta</taxon>
        <taxon>Tracheophyta</taxon>
        <taxon>Spermatophyta</taxon>
        <taxon>Magnoliopsida</taxon>
        <taxon>eudicotyledons</taxon>
        <taxon>Gunneridae</taxon>
        <taxon>Pentapetalae</taxon>
        <taxon>rosids</taxon>
        <taxon>fabids</taxon>
        <taxon>Fagales</taxon>
        <taxon>Fagaceae</taxon>
        <taxon>Fagus</taxon>
    </lineage>
</organism>
<keyword evidence="1" id="KW-0863">Zinc-finger</keyword>
<proteinExistence type="predicted"/>
<evidence type="ECO:0000259" key="3">
    <source>
        <dbReference type="PROSITE" id="PS50158"/>
    </source>
</evidence>
<dbReference type="InterPro" id="IPR001878">
    <property type="entry name" value="Znf_CCHC"/>
</dbReference>
<dbReference type="GO" id="GO:0003676">
    <property type="term" value="F:nucleic acid binding"/>
    <property type="evidence" value="ECO:0007669"/>
    <property type="project" value="InterPro"/>
</dbReference>
<dbReference type="Pfam" id="PF03372">
    <property type="entry name" value="Exo_endo_phos"/>
    <property type="match status" value="1"/>
</dbReference>
<dbReference type="EMBL" id="OIVN01002871">
    <property type="protein sequence ID" value="SPD07085.1"/>
    <property type="molecule type" value="Genomic_DNA"/>
</dbReference>
<dbReference type="InterPro" id="IPR026960">
    <property type="entry name" value="RVT-Znf"/>
</dbReference>
<dbReference type="GO" id="GO:0008270">
    <property type="term" value="F:zinc ion binding"/>
    <property type="evidence" value="ECO:0007669"/>
    <property type="project" value="UniProtKB-KW"/>
</dbReference>
<keyword evidence="1" id="KW-0862">Zinc</keyword>
<dbReference type="InterPro" id="IPR036691">
    <property type="entry name" value="Endo/exonu/phosph_ase_sf"/>
</dbReference>
<protein>
    <recommendedName>
        <fullName evidence="6">CCHC-type domain-containing protein</fullName>
    </recommendedName>
</protein>
<dbReference type="PANTHER" id="PTHR33116">
    <property type="entry name" value="REVERSE TRANSCRIPTASE ZINC-BINDING DOMAIN-CONTAINING PROTEIN-RELATED-RELATED"/>
    <property type="match status" value="1"/>
</dbReference>
<dbReference type="Gene3D" id="3.30.420.10">
    <property type="entry name" value="Ribonuclease H-like superfamily/Ribonuclease H"/>
    <property type="match status" value="1"/>
</dbReference>
<evidence type="ECO:0008006" key="6">
    <source>
        <dbReference type="Google" id="ProtNLM"/>
    </source>
</evidence>
<dbReference type="InterPro" id="IPR002156">
    <property type="entry name" value="RNaseH_domain"/>
</dbReference>
<evidence type="ECO:0000256" key="1">
    <source>
        <dbReference type="PROSITE-ProRule" id="PRU00047"/>
    </source>
</evidence>
<accession>A0A2N9H5A8</accession>
<dbReference type="Pfam" id="PF13456">
    <property type="entry name" value="RVT_3"/>
    <property type="match status" value="1"/>
</dbReference>